<feature type="compositionally biased region" description="Gly residues" evidence="2">
    <location>
        <begin position="373"/>
        <end position="384"/>
    </location>
</feature>
<evidence type="ECO:0000256" key="1">
    <source>
        <dbReference type="ARBA" id="ARBA00007218"/>
    </source>
</evidence>
<dbReference type="AlphaFoldDB" id="A0A1W4XTD6"/>
<dbReference type="GeneID" id="108744672"/>
<keyword evidence="3" id="KW-1185">Reference proteome</keyword>
<feature type="compositionally biased region" description="Polar residues" evidence="2">
    <location>
        <begin position="525"/>
        <end position="535"/>
    </location>
</feature>
<dbReference type="InParanoid" id="A0A1W4XTD6"/>
<dbReference type="PANTHER" id="PTHR31353:SF1">
    <property type="entry name" value="PROTEIN FAM98B"/>
    <property type="match status" value="1"/>
</dbReference>
<feature type="compositionally biased region" description="Low complexity" evidence="2">
    <location>
        <begin position="352"/>
        <end position="372"/>
    </location>
</feature>
<dbReference type="KEGG" id="apln:108744672"/>
<organism evidence="3 4">
    <name type="scientific">Agrilus planipennis</name>
    <name type="common">Emerald ash borer</name>
    <name type="synonym">Agrilus marcopoli</name>
    <dbReference type="NCBI Taxonomy" id="224129"/>
    <lineage>
        <taxon>Eukaryota</taxon>
        <taxon>Metazoa</taxon>
        <taxon>Ecdysozoa</taxon>
        <taxon>Arthropoda</taxon>
        <taxon>Hexapoda</taxon>
        <taxon>Insecta</taxon>
        <taxon>Pterygota</taxon>
        <taxon>Neoptera</taxon>
        <taxon>Endopterygota</taxon>
        <taxon>Coleoptera</taxon>
        <taxon>Polyphaga</taxon>
        <taxon>Elateriformia</taxon>
        <taxon>Buprestoidea</taxon>
        <taxon>Buprestidae</taxon>
        <taxon>Agrilinae</taxon>
        <taxon>Agrilus</taxon>
    </lineage>
</organism>
<dbReference type="Pfam" id="PF10239">
    <property type="entry name" value="DUF2465"/>
    <property type="match status" value="1"/>
</dbReference>
<comment type="similarity">
    <text evidence="1">Belongs to the FAM98 family.</text>
</comment>
<feature type="region of interest" description="Disordered" evidence="2">
    <location>
        <begin position="296"/>
        <end position="608"/>
    </location>
</feature>
<proteinExistence type="inferred from homology"/>
<evidence type="ECO:0000256" key="2">
    <source>
        <dbReference type="SAM" id="MobiDB-lite"/>
    </source>
</evidence>
<sequence length="608" mass="67291">MTNKKDAIFDLIKEIGYTGPLLDKIEFYKAIEEGPKSIEFSCLVSYLCSELRLLADLDECVNPMATTEDSISFILEVSSLLKESGCPYSSLIHGHASDRFATVDDRLLLLDYLITEVMAARILEENKPAKKLELKLNETPQAADLRKILQTLGFSRPPPNITVQTLIQKLTQSIQNTISKANPDLIGNSLFNGMLSEAQWDKLNDVHKELQEDYTIRRETLLKRLDCTVQSFQWSDKTKGKEELFEDVYEKKRKILKSEPDVDISDLLAARDDLAVIEKTSNSTVRKNTQSAISKVIIGKVPDRGGRTSEQAPPPPEMPSWQQRTAGPPPGGRGGRGGGGGRQQGRRGGGQQQSSGSFNKNSFGGSSGSLNRSGGGYDNAGSYGGNVNYQQGKSDYSRGGGSSYSRGGSDVGKGGSDYNRGGNDYNRGGNYFNQGGSNYNRGGHDDNRGGNNYNREGNDYNRGGNDYSRGGNDYNQGESNYNRGRNDYNQGGSGYYRRGENDYNRGGSDYGRSSAPFDSAGSYEMESTYSQNAGTSYSQDNNYYSSSGRTSANYNEPKRQKTYEQFQQNKSTYADQYVQESRQNQQYRPRNENTGGRGRSNYNRGGYR</sequence>
<name>A0A1W4XTD6_AGRPL</name>
<reference evidence="4" key="1">
    <citation type="submission" date="2025-08" db="UniProtKB">
        <authorList>
            <consortium name="RefSeq"/>
        </authorList>
    </citation>
    <scope>IDENTIFICATION</scope>
    <source>
        <tissue evidence="4">Entire body</tissue>
    </source>
</reference>
<dbReference type="OrthoDB" id="512356at2759"/>
<feature type="compositionally biased region" description="Low complexity" evidence="2">
    <location>
        <begin position="536"/>
        <end position="547"/>
    </location>
</feature>
<feature type="compositionally biased region" description="Gly residues" evidence="2">
    <location>
        <begin position="332"/>
        <end position="351"/>
    </location>
</feature>
<feature type="compositionally biased region" description="Low complexity" evidence="2">
    <location>
        <begin position="449"/>
        <end position="467"/>
    </location>
</feature>
<dbReference type="GO" id="GO:0072669">
    <property type="term" value="C:tRNA-splicing ligase complex"/>
    <property type="evidence" value="ECO:0007669"/>
    <property type="project" value="TreeGrafter"/>
</dbReference>
<evidence type="ECO:0000313" key="3">
    <source>
        <dbReference type="Proteomes" id="UP000192223"/>
    </source>
</evidence>
<gene>
    <name evidence="4" type="primary">LOC108744672</name>
</gene>
<evidence type="ECO:0000313" key="4">
    <source>
        <dbReference type="RefSeq" id="XP_018336057.1"/>
    </source>
</evidence>
<dbReference type="RefSeq" id="XP_018336057.1">
    <property type="nucleotide sequence ID" value="XM_018480555.2"/>
</dbReference>
<protein>
    <submittedName>
        <fullName evidence="4">Protein FAM98B isoform X1</fullName>
    </submittedName>
</protein>
<feature type="compositionally biased region" description="Low complexity" evidence="2">
    <location>
        <begin position="599"/>
        <end position="608"/>
    </location>
</feature>
<dbReference type="InterPro" id="IPR018797">
    <property type="entry name" value="FAM98"/>
</dbReference>
<feature type="compositionally biased region" description="Polar residues" evidence="2">
    <location>
        <begin position="563"/>
        <end position="594"/>
    </location>
</feature>
<dbReference type="FunCoup" id="A0A1W4XTD6">
    <property type="interactions" value="1377"/>
</dbReference>
<dbReference type="STRING" id="224129.A0A1W4XTD6"/>
<dbReference type="Proteomes" id="UP000192223">
    <property type="component" value="Unplaced"/>
</dbReference>
<dbReference type="PANTHER" id="PTHR31353">
    <property type="entry name" value="FAM98"/>
    <property type="match status" value="1"/>
</dbReference>
<accession>A0A1W4XTD6</accession>
<feature type="compositionally biased region" description="Polar residues" evidence="2">
    <location>
        <begin position="473"/>
        <end position="490"/>
    </location>
</feature>
<feature type="compositionally biased region" description="Low complexity" evidence="2">
    <location>
        <begin position="417"/>
        <end position="431"/>
    </location>
</feature>